<dbReference type="SUPFAM" id="SSF52540">
    <property type="entry name" value="P-loop containing nucleoside triphosphate hydrolases"/>
    <property type="match status" value="1"/>
</dbReference>
<dbReference type="CDD" id="cd03219">
    <property type="entry name" value="ABC_Mj1267_LivG_branched"/>
    <property type="match status" value="1"/>
</dbReference>
<evidence type="ECO:0000259" key="5">
    <source>
        <dbReference type="PROSITE" id="PS50893"/>
    </source>
</evidence>
<protein>
    <submittedName>
        <fullName evidence="6">ATP-binding cassette domain-containing protein</fullName>
    </submittedName>
</protein>
<dbReference type="InterPro" id="IPR003439">
    <property type="entry name" value="ABC_transporter-like_ATP-bd"/>
</dbReference>
<evidence type="ECO:0000313" key="6">
    <source>
        <dbReference type="EMBL" id="MFB9950698.1"/>
    </source>
</evidence>
<dbReference type="PANTHER" id="PTHR45772:SF8">
    <property type="entry name" value="HIGH-AFFINITY BRANCHED-CHAIN AMINO ACID TRANSPORT ATP-BINDING PROTEIN"/>
    <property type="match status" value="1"/>
</dbReference>
<organism evidence="6 7">
    <name type="scientific">Rhizobium puerariae</name>
    <dbReference type="NCBI Taxonomy" id="1585791"/>
    <lineage>
        <taxon>Bacteria</taxon>
        <taxon>Pseudomonadati</taxon>
        <taxon>Pseudomonadota</taxon>
        <taxon>Alphaproteobacteria</taxon>
        <taxon>Hyphomicrobiales</taxon>
        <taxon>Rhizobiaceae</taxon>
        <taxon>Rhizobium/Agrobacterium group</taxon>
        <taxon>Rhizobium</taxon>
    </lineage>
</organism>
<keyword evidence="4 6" id="KW-0067">ATP-binding</keyword>
<dbReference type="EMBL" id="JBHMAA010000019">
    <property type="protein sequence ID" value="MFB9950698.1"/>
    <property type="molecule type" value="Genomic_DNA"/>
</dbReference>
<dbReference type="InterPro" id="IPR017871">
    <property type="entry name" value="ABC_transporter-like_CS"/>
</dbReference>
<dbReference type="InterPro" id="IPR027417">
    <property type="entry name" value="P-loop_NTPase"/>
</dbReference>
<reference evidence="6 7" key="1">
    <citation type="submission" date="2024-09" db="EMBL/GenBank/DDBJ databases">
        <authorList>
            <person name="Sun Q."/>
            <person name="Mori K."/>
        </authorList>
    </citation>
    <scope>NUCLEOTIDE SEQUENCE [LARGE SCALE GENOMIC DNA]</scope>
    <source>
        <strain evidence="6 7">TBRC 4938</strain>
    </source>
</reference>
<keyword evidence="7" id="KW-1185">Reference proteome</keyword>
<evidence type="ECO:0000256" key="2">
    <source>
        <dbReference type="ARBA" id="ARBA00022448"/>
    </source>
</evidence>
<evidence type="ECO:0000256" key="1">
    <source>
        <dbReference type="ARBA" id="ARBA00005417"/>
    </source>
</evidence>
<dbReference type="GO" id="GO:0005524">
    <property type="term" value="F:ATP binding"/>
    <property type="evidence" value="ECO:0007669"/>
    <property type="project" value="UniProtKB-KW"/>
</dbReference>
<dbReference type="PROSITE" id="PS00211">
    <property type="entry name" value="ABC_TRANSPORTER_1"/>
    <property type="match status" value="1"/>
</dbReference>
<comment type="caution">
    <text evidence="6">The sequence shown here is derived from an EMBL/GenBank/DDBJ whole genome shotgun (WGS) entry which is preliminary data.</text>
</comment>
<dbReference type="InterPro" id="IPR003593">
    <property type="entry name" value="AAA+_ATPase"/>
</dbReference>
<name>A0ABV6ALV9_9HYPH</name>
<dbReference type="Pfam" id="PF00005">
    <property type="entry name" value="ABC_tran"/>
    <property type="match status" value="1"/>
</dbReference>
<dbReference type="Proteomes" id="UP001589692">
    <property type="component" value="Unassembled WGS sequence"/>
</dbReference>
<proteinExistence type="inferred from homology"/>
<evidence type="ECO:0000256" key="4">
    <source>
        <dbReference type="ARBA" id="ARBA00022840"/>
    </source>
</evidence>
<gene>
    <name evidence="6" type="ORF">ACFFP0_17735</name>
</gene>
<keyword evidence="3" id="KW-0547">Nucleotide-binding</keyword>
<dbReference type="Gene3D" id="3.40.50.300">
    <property type="entry name" value="P-loop containing nucleotide triphosphate hydrolases"/>
    <property type="match status" value="1"/>
</dbReference>
<dbReference type="RefSeq" id="WP_377263335.1">
    <property type="nucleotide sequence ID" value="NZ_JBHMAA010000019.1"/>
</dbReference>
<accession>A0ABV6ALV9</accession>
<evidence type="ECO:0000313" key="7">
    <source>
        <dbReference type="Proteomes" id="UP001589692"/>
    </source>
</evidence>
<sequence>MTASPSSLLSTDALTMRFGGVTAVENVDFSIGPGELRCLIGPNGAGKSTFFKLLCGMLTPTSGSVRFDGRFISGLQRHEIANAGIGIKTQVPNLFQNLTVRQNLTIAARRNREGAPCADVVGDILDTFRLGPLADMLAARLAHGQRQRVEIAMVVATSPRLILLDEPVAGLGDEETEHMASLILELKKRAALIVVDHDIRFIRMIGSQATVFHRGAVLMEGDIEAVLSDETVRDVYLGRMSGHA</sequence>
<dbReference type="PROSITE" id="PS50893">
    <property type="entry name" value="ABC_TRANSPORTER_2"/>
    <property type="match status" value="1"/>
</dbReference>
<feature type="domain" description="ABC transporter" evidence="5">
    <location>
        <begin position="9"/>
        <end position="239"/>
    </location>
</feature>
<evidence type="ECO:0000256" key="3">
    <source>
        <dbReference type="ARBA" id="ARBA00022741"/>
    </source>
</evidence>
<dbReference type="SMART" id="SM00382">
    <property type="entry name" value="AAA"/>
    <property type="match status" value="1"/>
</dbReference>
<dbReference type="PANTHER" id="PTHR45772">
    <property type="entry name" value="CONSERVED COMPONENT OF ABC TRANSPORTER FOR NATURAL AMINO ACIDS-RELATED"/>
    <property type="match status" value="1"/>
</dbReference>
<keyword evidence="2" id="KW-0813">Transport</keyword>
<dbReference type="InterPro" id="IPR051120">
    <property type="entry name" value="ABC_AA/LPS_Transport"/>
</dbReference>
<comment type="similarity">
    <text evidence="1">Belongs to the ABC transporter superfamily.</text>
</comment>